<dbReference type="OrthoDB" id="3264576at2759"/>
<feature type="non-terminal residue" evidence="2">
    <location>
        <position position="184"/>
    </location>
</feature>
<dbReference type="Proteomes" id="UP000053647">
    <property type="component" value="Unassembled WGS sequence"/>
</dbReference>
<feature type="compositionally biased region" description="Polar residues" evidence="1">
    <location>
        <begin position="142"/>
        <end position="154"/>
    </location>
</feature>
<sequence>MARKHGKAVSAGGPSVPGKEPRASVVNGAPSNGSERRDAVVMGGGSGVSEEEVANERTRMLVDRQAELDRVLDRHDDSVREVFHLEKFVTLLEYDPKVAKRDDSVVFQEYKSKYDLLKRAAAPAGPSRTTRRAHTQRVLDLTVSSPASHKNNASIKADVRRATPPELKASTVLSSKAKGKQKAV</sequence>
<evidence type="ECO:0000313" key="3">
    <source>
        <dbReference type="Proteomes" id="UP000053647"/>
    </source>
</evidence>
<reference evidence="3" key="2">
    <citation type="submission" date="2015-01" db="EMBL/GenBank/DDBJ databases">
        <title>Evolutionary Origins and Diversification of the Mycorrhizal Mutualists.</title>
        <authorList>
            <consortium name="DOE Joint Genome Institute"/>
            <consortium name="Mycorrhizal Genomics Consortium"/>
            <person name="Kohler A."/>
            <person name="Kuo A."/>
            <person name="Nagy L.G."/>
            <person name="Floudas D."/>
            <person name="Copeland A."/>
            <person name="Barry K.W."/>
            <person name="Cichocki N."/>
            <person name="Veneault-Fourrey C."/>
            <person name="LaButti K."/>
            <person name="Lindquist E.A."/>
            <person name="Lipzen A."/>
            <person name="Lundell T."/>
            <person name="Morin E."/>
            <person name="Murat C."/>
            <person name="Riley R."/>
            <person name="Ohm R."/>
            <person name="Sun H."/>
            <person name="Tunlid A."/>
            <person name="Henrissat B."/>
            <person name="Grigoriev I.V."/>
            <person name="Hibbett D.S."/>
            <person name="Martin F."/>
        </authorList>
    </citation>
    <scope>NUCLEOTIDE SEQUENCE [LARGE SCALE GENOMIC DNA]</scope>
    <source>
        <strain evidence="3">ATCC 200175</strain>
    </source>
</reference>
<dbReference type="EMBL" id="KN819336">
    <property type="protein sequence ID" value="KIJ15547.1"/>
    <property type="molecule type" value="Genomic_DNA"/>
</dbReference>
<organism evidence="2 3">
    <name type="scientific">Paxillus involutus ATCC 200175</name>
    <dbReference type="NCBI Taxonomy" id="664439"/>
    <lineage>
        <taxon>Eukaryota</taxon>
        <taxon>Fungi</taxon>
        <taxon>Dikarya</taxon>
        <taxon>Basidiomycota</taxon>
        <taxon>Agaricomycotina</taxon>
        <taxon>Agaricomycetes</taxon>
        <taxon>Agaricomycetidae</taxon>
        <taxon>Boletales</taxon>
        <taxon>Paxilineae</taxon>
        <taxon>Paxillaceae</taxon>
        <taxon>Paxillus</taxon>
    </lineage>
</organism>
<evidence type="ECO:0000313" key="2">
    <source>
        <dbReference type="EMBL" id="KIJ15547.1"/>
    </source>
</evidence>
<reference evidence="2 3" key="1">
    <citation type="submission" date="2014-06" db="EMBL/GenBank/DDBJ databases">
        <authorList>
            <consortium name="DOE Joint Genome Institute"/>
            <person name="Kuo A."/>
            <person name="Kohler A."/>
            <person name="Nagy L.G."/>
            <person name="Floudas D."/>
            <person name="Copeland A."/>
            <person name="Barry K.W."/>
            <person name="Cichocki N."/>
            <person name="Veneault-Fourrey C."/>
            <person name="LaButti K."/>
            <person name="Lindquist E.A."/>
            <person name="Lipzen A."/>
            <person name="Lundell T."/>
            <person name="Morin E."/>
            <person name="Murat C."/>
            <person name="Sun H."/>
            <person name="Tunlid A."/>
            <person name="Henrissat B."/>
            <person name="Grigoriev I.V."/>
            <person name="Hibbett D.S."/>
            <person name="Martin F."/>
            <person name="Nordberg H.P."/>
            <person name="Cantor M.N."/>
            <person name="Hua S.X."/>
        </authorList>
    </citation>
    <scope>NUCLEOTIDE SEQUENCE [LARGE SCALE GENOMIC DNA]</scope>
    <source>
        <strain evidence="2 3">ATCC 200175</strain>
    </source>
</reference>
<gene>
    <name evidence="2" type="ORF">PAXINDRAFT_77322</name>
</gene>
<proteinExistence type="predicted"/>
<dbReference type="AlphaFoldDB" id="A0A0C9U823"/>
<evidence type="ECO:0000256" key="1">
    <source>
        <dbReference type="SAM" id="MobiDB-lite"/>
    </source>
</evidence>
<keyword evidence="3" id="KW-1185">Reference proteome</keyword>
<feature type="region of interest" description="Disordered" evidence="1">
    <location>
        <begin position="1"/>
        <end position="54"/>
    </location>
</feature>
<dbReference type="HOGENOM" id="CLU_1471620_0_0_1"/>
<feature type="region of interest" description="Disordered" evidence="1">
    <location>
        <begin position="121"/>
        <end position="184"/>
    </location>
</feature>
<protein>
    <submittedName>
        <fullName evidence="2">Unplaced genomic scaffold PAXINscaffold_14, whole genome shotgun sequence</fullName>
    </submittedName>
</protein>
<name>A0A0C9U823_PAXIN</name>
<accession>A0A0C9U823</accession>